<dbReference type="InterPro" id="IPR019861">
    <property type="entry name" value="PorP/SprF_Bacteroidetes"/>
</dbReference>
<evidence type="ECO:0000313" key="2">
    <source>
        <dbReference type="EMBL" id="MFD2518062.1"/>
    </source>
</evidence>
<gene>
    <name evidence="2" type="ORF">ACFSTG_09170</name>
</gene>
<reference evidence="3" key="1">
    <citation type="journal article" date="2019" name="Int. J. Syst. Evol. Microbiol.">
        <title>The Global Catalogue of Microorganisms (GCM) 10K type strain sequencing project: providing services to taxonomists for standard genome sequencing and annotation.</title>
        <authorList>
            <consortium name="The Broad Institute Genomics Platform"/>
            <consortium name="The Broad Institute Genome Sequencing Center for Infectious Disease"/>
            <person name="Wu L."/>
            <person name="Ma J."/>
        </authorList>
    </citation>
    <scope>NUCLEOTIDE SEQUENCE [LARGE SCALE GENOMIC DNA]</scope>
    <source>
        <strain evidence="3">KCTC 42585</strain>
    </source>
</reference>
<accession>A0ABW5IWL6</accession>
<dbReference type="EMBL" id="JBHULT010000008">
    <property type="protein sequence ID" value="MFD2518062.1"/>
    <property type="molecule type" value="Genomic_DNA"/>
</dbReference>
<feature type="signal peptide" evidence="1">
    <location>
        <begin position="1"/>
        <end position="21"/>
    </location>
</feature>
<comment type="caution">
    <text evidence="2">The sequence shown here is derived from an EMBL/GenBank/DDBJ whole genome shotgun (WGS) entry which is preliminary data.</text>
</comment>
<keyword evidence="3" id="KW-1185">Reference proteome</keyword>
<evidence type="ECO:0000313" key="3">
    <source>
        <dbReference type="Proteomes" id="UP001597468"/>
    </source>
</evidence>
<keyword evidence="1" id="KW-0732">Signal</keyword>
<proteinExistence type="predicted"/>
<dbReference type="Pfam" id="PF11751">
    <property type="entry name" value="PorP_SprF"/>
    <property type="match status" value="1"/>
</dbReference>
<dbReference type="RefSeq" id="WP_380751459.1">
    <property type="nucleotide sequence ID" value="NZ_JBHULT010000008.1"/>
</dbReference>
<sequence length="331" mass="37709">MRFLMTVMLVLSLLYSPGLRAQEVSPTYSDYLTDNLYLLHPSMAGASNRNKIRLTARRQWLDMKNAPGFETLSLHARVKENIGLGGIIFNDHNGNYSRRGTFGTFAYHLRFSIDDLDLNQLSFGLSGGLIQHSLDQSGFTGPDPLIGEGRAADIYGNIDVGASYYYMNFFAHFSAKNILSVKRDLFFSDAVPANQRKFIFSGGYVIETFRRYWSYEPSLLFQWKEAANEKLVDLNLKVYRSLESGSLYGGISYRRTLDATTDTAYENLNYLTPFLGLEYNNLLFAYTYSQQINETVISNGGFHQITLGYNFGKNRGRYDCYCPGVNQTRRR</sequence>
<feature type="chain" id="PRO_5045694292" evidence="1">
    <location>
        <begin position="22"/>
        <end position="331"/>
    </location>
</feature>
<dbReference type="NCBIfam" id="TIGR03519">
    <property type="entry name" value="T9SS_PorP_fam"/>
    <property type="match status" value="1"/>
</dbReference>
<dbReference type="Proteomes" id="UP001597468">
    <property type="component" value="Unassembled WGS sequence"/>
</dbReference>
<organism evidence="2 3">
    <name type="scientific">Salinimicrobium flavum</name>
    <dbReference type="NCBI Taxonomy" id="1737065"/>
    <lineage>
        <taxon>Bacteria</taxon>
        <taxon>Pseudomonadati</taxon>
        <taxon>Bacteroidota</taxon>
        <taxon>Flavobacteriia</taxon>
        <taxon>Flavobacteriales</taxon>
        <taxon>Flavobacteriaceae</taxon>
        <taxon>Salinimicrobium</taxon>
    </lineage>
</organism>
<evidence type="ECO:0000256" key="1">
    <source>
        <dbReference type="SAM" id="SignalP"/>
    </source>
</evidence>
<protein>
    <submittedName>
        <fullName evidence="2">Type IX secretion system membrane protein PorP/SprF</fullName>
    </submittedName>
</protein>
<name>A0ABW5IWL6_9FLAO</name>